<feature type="transmembrane region" description="Helical" evidence="7">
    <location>
        <begin position="344"/>
        <end position="365"/>
    </location>
</feature>
<keyword evidence="3" id="KW-1003">Cell membrane</keyword>
<organism evidence="9 10">
    <name type="scientific">Calditerricola satsumensis</name>
    <dbReference type="NCBI Taxonomy" id="373054"/>
    <lineage>
        <taxon>Bacteria</taxon>
        <taxon>Bacillati</taxon>
        <taxon>Bacillota</taxon>
        <taxon>Bacilli</taxon>
        <taxon>Bacillales</taxon>
        <taxon>Bacillaceae</taxon>
        <taxon>Calditerricola</taxon>
    </lineage>
</organism>
<keyword evidence="5 7" id="KW-1133">Transmembrane helix</keyword>
<dbReference type="GO" id="GO:0022857">
    <property type="term" value="F:transmembrane transporter activity"/>
    <property type="evidence" value="ECO:0007669"/>
    <property type="project" value="InterPro"/>
</dbReference>
<name>A0A8J3FE89_9BACI</name>
<evidence type="ECO:0000256" key="4">
    <source>
        <dbReference type="ARBA" id="ARBA00022692"/>
    </source>
</evidence>
<reference evidence="9" key="2">
    <citation type="submission" date="2020-09" db="EMBL/GenBank/DDBJ databases">
        <authorList>
            <person name="Sun Q."/>
            <person name="Ohkuma M."/>
        </authorList>
    </citation>
    <scope>NUCLEOTIDE SEQUENCE</scope>
    <source>
        <strain evidence="9">JCM 14719</strain>
    </source>
</reference>
<protein>
    <submittedName>
        <fullName evidence="9">MFS transporter</fullName>
    </submittedName>
</protein>
<dbReference type="Pfam" id="PF07690">
    <property type="entry name" value="MFS_1"/>
    <property type="match status" value="1"/>
</dbReference>
<evidence type="ECO:0000313" key="9">
    <source>
        <dbReference type="EMBL" id="GGK07440.1"/>
    </source>
</evidence>
<dbReference type="CDD" id="cd06173">
    <property type="entry name" value="MFS_MefA_like"/>
    <property type="match status" value="1"/>
</dbReference>
<evidence type="ECO:0000256" key="7">
    <source>
        <dbReference type="SAM" id="Phobius"/>
    </source>
</evidence>
<dbReference type="EMBL" id="BMOF01000063">
    <property type="protein sequence ID" value="GGK07440.1"/>
    <property type="molecule type" value="Genomic_DNA"/>
</dbReference>
<evidence type="ECO:0000256" key="2">
    <source>
        <dbReference type="ARBA" id="ARBA00022448"/>
    </source>
</evidence>
<gene>
    <name evidence="9" type="ORF">GCM10007043_21810</name>
</gene>
<evidence type="ECO:0000256" key="1">
    <source>
        <dbReference type="ARBA" id="ARBA00004651"/>
    </source>
</evidence>
<feature type="domain" description="Major facilitator superfamily (MFS) profile" evidence="8">
    <location>
        <begin position="9"/>
        <end position="392"/>
    </location>
</feature>
<feature type="transmembrane region" description="Helical" evidence="7">
    <location>
        <begin position="371"/>
        <end position="391"/>
    </location>
</feature>
<reference evidence="9" key="1">
    <citation type="journal article" date="2014" name="Int. J. Syst. Evol. Microbiol.">
        <title>Complete genome sequence of Corynebacterium casei LMG S-19264T (=DSM 44701T), isolated from a smear-ripened cheese.</title>
        <authorList>
            <consortium name="US DOE Joint Genome Institute (JGI-PGF)"/>
            <person name="Walter F."/>
            <person name="Albersmeier A."/>
            <person name="Kalinowski J."/>
            <person name="Ruckert C."/>
        </authorList>
    </citation>
    <scope>NUCLEOTIDE SEQUENCE</scope>
    <source>
        <strain evidence="9">JCM 14719</strain>
    </source>
</reference>
<dbReference type="AlphaFoldDB" id="A0A8J3FE89"/>
<dbReference type="SUPFAM" id="SSF103473">
    <property type="entry name" value="MFS general substrate transporter"/>
    <property type="match status" value="1"/>
</dbReference>
<keyword evidence="10" id="KW-1185">Reference proteome</keyword>
<feature type="transmembrane region" description="Helical" evidence="7">
    <location>
        <begin position="312"/>
        <end position="332"/>
    </location>
</feature>
<dbReference type="PANTHER" id="PTHR43266:SF8">
    <property type="entry name" value="MACROLIDE-EFFLUX PROTEIN"/>
    <property type="match status" value="1"/>
</dbReference>
<feature type="transmembrane region" description="Helical" evidence="7">
    <location>
        <begin position="217"/>
        <end position="241"/>
    </location>
</feature>
<feature type="transmembrane region" description="Helical" evidence="7">
    <location>
        <begin position="165"/>
        <end position="186"/>
    </location>
</feature>
<dbReference type="GO" id="GO:0005886">
    <property type="term" value="C:plasma membrane"/>
    <property type="evidence" value="ECO:0007669"/>
    <property type="project" value="UniProtKB-SubCell"/>
</dbReference>
<feature type="transmembrane region" description="Helical" evidence="7">
    <location>
        <begin position="253"/>
        <end position="274"/>
    </location>
</feature>
<evidence type="ECO:0000256" key="3">
    <source>
        <dbReference type="ARBA" id="ARBA00022475"/>
    </source>
</evidence>
<feature type="transmembrane region" description="Helical" evidence="7">
    <location>
        <begin position="139"/>
        <end position="159"/>
    </location>
</feature>
<evidence type="ECO:0000313" key="10">
    <source>
        <dbReference type="Proteomes" id="UP000637720"/>
    </source>
</evidence>
<dbReference type="PROSITE" id="PS50850">
    <property type="entry name" value="MFS"/>
    <property type="match status" value="1"/>
</dbReference>
<dbReference type="InterPro" id="IPR011701">
    <property type="entry name" value="MFS"/>
</dbReference>
<dbReference type="RefSeq" id="WP_188818094.1">
    <property type="nucleotide sequence ID" value="NZ_BMOF01000063.1"/>
</dbReference>
<comment type="caution">
    <text evidence="9">The sequence shown here is derived from an EMBL/GenBank/DDBJ whole genome shotgun (WGS) entry which is preliminary data.</text>
</comment>
<dbReference type="Proteomes" id="UP000637720">
    <property type="component" value="Unassembled WGS sequence"/>
</dbReference>
<dbReference type="PANTHER" id="PTHR43266">
    <property type="entry name" value="MACROLIDE-EFFLUX PROTEIN"/>
    <property type="match status" value="1"/>
</dbReference>
<dbReference type="Gene3D" id="1.20.1250.20">
    <property type="entry name" value="MFS general substrate transporter like domains"/>
    <property type="match status" value="1"/>
</dbReference>
<proteinExistence type="predicted"/>
<keyword evidence="4 7" id="KW-0812">Transmembrane</keyword>
<sequence>MEQLLRNRVVQVTVLSTLFLQIGVWVRNFAILLFVVDQTDGNPIAVSMISIAEFLPIFLFSFIGGAYADRLRPKRTMIWCDALSAVTTLLVLIAILFFSWKAVFFATLISSILSQFSQPSGMKLFKMHVPAELTQMGMSLYQTVIAVFMIFGPILGTVVYETFGIHVAIAIMGVAFSLSAAVLFGLPEDRKKEKTEDQSILQDLAAGIRYVLSHKPLTLLSGCFLSAGLALGLTQPLAVFLVTERLGLEKEALQWLLTANGIGMILGSAVAMAVSKALAPQRLLMLAMALIAVGIAGAGLSTMLWLTLLLEVLVGIAIPSLHIAISTMILQFTEEAFVGRVNGILNPLFMGGMVATMSIAGVLKAQLPIEVIYVLSALLFFLGSLFLLPMIRLPAAANAPETFPSKDQG</sequence>
<dbReference type="InterPro" id="IPR036259">
    <property type="entry name" value="MFS_trans_sf"/>
</dbReference>
<feature type="transmembrane region" description="Helical" evidence="7">
    <location>
        <begin position="283"/>
        <end position="306"/>
    </location>
</feature>
<evidence type="ECO:0000256" key="5">
    <source>
        <dbReference type="ARBA" id="ARBA00022989"/>
    </source>
</evidence>
<feature type="transmembrane region" description="Helical" evidence="7">
    <location>
        <begin position="12"/>
        <end position="36"/>
    </location>
</feature>
<accession>A0A8J3FE89</accession>
<feature type="transmembrane region" description="Helical" evidence="7">
    <location>
        <begin position="42"/>
        <end position="64"/>
    </location>
</feature>
<evidence type="ECO:0000256" key="6">
    <source>
        <dbReference type="ARBA" id="ARBA00023136"/>
    </source>
</evidence>
<dbReference type="InterPro" id="IPR020846">
    <property type="entry name" value="MFS_dom"/>
</dbReference>
<keyword evidence="6 7" id="KW-0472">Membrane</keyword>
<feature type="transmembrane region" description="Helical" evidence="7">
    <location>
        <begin position="76"/>
        <end position="96"/>
    </location>
</feature>
<comment type="subcellular location">
    <subcellularLocation>
        <location evidence="1">Cell membrane</location>
        <topology evidence="1">Multi-pass membrane protein</topology>
    </subcellularLocation>
</comment>
<keyword evidence="2" id="KW-0813">Transport</keyword>
<evidence type="ECO:0000259" key="8">
    <source>
        <dbReference type="PROSITE" id="PS50850"/>
    </source>
</evidence>